<comment type="caution">
    <text evidence="8">The sequence shown here is derived from an EMBL/GenBank/DDBJ whole genome shotgun (WGS) entry which is preliminary data.</text>
</comment>
<gene>
    <name evidence="8" type="ORF">DUT91_24765</name>
</gene>
<dbReference type="NCBIfam" id="TIGR01414">
    <property type="entry name" value="autotrans_barl"/>
    <property type="match status" value="1"/>
</dbReference>
<protein>
    <submittedName>
        <fullName evidence="8">Porin family protein</fullName>
    </submittedName>
</protein>
<feature type="signal peptide" evidence="6">
    <location>
        <begin position="1"/>
        <end position="22"/>
    </location>
</feature>
<feature type="chain" id="PRO_5016883737" evidence="6">
    <location>
        <begin position="23"/>
        <end position="238"/>
    </location>
</feature>
<dbReference type="OrthoDB" id="9815357at2"/>
<feature type="domain" description="Outer membrane protein beta-barrel" evidence="7">
    <location>
        <begin position="11"/>
        <end position="238"/>
    </location>
</feature>
<comment type="subcellular location">
    <subcellularLocation>
        <location evidence="1">Cell outer membrane</location>
    </subcellularLocation>
</comment>
<evidence type="ECO:0000256" key="3">
    <source>
        <dbReference type="ARBA" id="ARBA00023136"/>
    </source>
</evidence>
<keyword evidence="9" id="KW-1185">Reference proteome</keyword>
<evidence type="ECO:0000256" key="1">
    <source>
        <dbReference type="ARBA" id="ARBA00004442"/>
    </source>
</evidence>
<dbReference type="InterPro" id="IPR027385">
    <property type="entry name" value="Beta-barrel_OMP"/>
</dbReference>
<dbReference type="EMBL" id="QOZG01000064">
    <property type="protein sequence ID" value="RCS21345.1"/>
    <property type="molecule type" value="Genomic_DNA"/>
</dbReference>
<evidence type="ECO:0000256" key="2">
    <source>
        <dbReference type="ARBA" id="ARBA00022729"/>
    </source>
</evidence>
<dbReference type="RefSeq" id="WP_114443030.1">
    <property type="nucleotide sequence ID" value="NZ_QOZG01000064.1"/>
</dbReference>
<dbReference type="PANTHER" id="PTHR34001">
    <property type="entry name" value="BLL7405 PROTEIN"/>
    <property type="match status" value="1"/>
</dbReference>
<dbReference type="Gene3D" id="2.40.160.20">
    <property type="match status" value="1"/>
</dbReference>
<dbReference type="InterPro" id="IPR051692">
    <property type="entry name" value="OMP-like"/>
</dbReference>
<evidence type="ECO:0000256" key="6">
    <source>
        <dbReference type="SAM" id="SignalP"/>
    </source>
</evidence>
<evidence type="ECO:0000313" key="9">
    <source>
        <dbReference type="Proteomes" id="UP000253420"/>
    </source>
</evidence>
<evidence type="ECO:0000256" key="5">
    <source>
        <dbReference type="ARBA" id="ARBA00038306"/>
    </source>
</evidence>
<dbReference type="PANTHER" id="PTHR34001:SF3">
    <property type="entry name" value="BLL7405 PROTEIN"/>
    <property type="match status" value="1"/>
</dbReference>
<keyword evidence="3" id="KW-0472">Membrane</keyword>
<keyword evidence="2 6" id="KW-0732">Signal</keyword>
<evidence type="ECO:0000313" key="8">
    <source>
        <dbReference type="EMBL" id="RCS21345.1"/>
    </source>
</evidence>
<accession>A0A368JY15</accession>
<comment type="similarity">
    <text evidence="5">Belongs to the Omp25/RopB family.</text>
</comment>
<keyword evidence="4" id="KW-0998">Cell outer membrane</keyword>
<dbReference type="InterPro" id="IPR006315">
    <property type="entry name" value="OM_autotransptr_brl_dom"/>
</dbReference>
<dbReference type="SUPFAM" id="SSF56925">
    <property type="entry name" value="OMPA-like"/>
    <property type="match status" value="1"/>
</dbReference>
<evidence type="ECO:0000256" key="4">
    <source>
        <dbReference type="ARBA" id="ARBA00023237"/>
    </source>
</evidence>
<dbReference type="Pfam" id="PF13505">
    <property type="entry name" value="OMP_b-brl"/>
    <property type="match status" value="1"/>
</dbReference>
<dbReference type="AlphaFoldDB" id="A0A368JY15"/>
<proteinExistence type="inferred from homology"/>
<name>A0A368JY15_9HYPH</name>
<reference evidence="8 9" key="1">
    <citation type="submission" date="2018-07" db="EMBL/GenBank/DDBJ databases">
        <title>The draft genome of Phyllobacterium salinisoli.</title>
        <authorList>
            <person name="Liu L."/>
            <person name="Li L."/>
            <person name="Zhang X."/>
            <person name="Liang L."/>
        </authorList>
    </citation>
    <scope>NUCLEOTIDE SEQUENCE [LARGE SCALE GENOMIC DNA]</scope>
    <source>
        <strain evidence="8 9">LLAN61</strain>
    </source>
</reference>
<organism evidence="8 9">
    <name type="scientific">Phyllobacterium salinisoli</name>
    <dbReference type="NCBI Taxonomy" id="1899321"/>
    <lineage>
        <taxon>Bacteria</taxon>
        <taxon>Pseudomonadati</taxon>
        <taxon>Pseudomonadota</taxon>
        <taxon>Alphaproteobacteria</taxon>
        <taxon>Hyphomicrobiales</taxon>
        <taxon>Phyllobacteriaceae</taxon>
        <taxon>Phyllobacterium</taxon>
    </lineage>
</organism>
<sequence>MKISYFIAASAIALFAATSANAADAILAQEPTPEYIPPAFTWSGAYIGAQAGYGWGNTRFESDEYELNGKVKTKGFLGGVFAGYNWEAGNGFLLGAEADVNYANLKKSFHGSDIDEDGVTIFGAGETKLRWEGAVRARVGYVVDRFLPYIAGGVAFGGVKHSLALMDTDGNAVSESWKKTQVGWTAGGGVDYAATDNIFLRLEYRYTDLGKKDYQFLGEEFKPDFKSHEIRLGVAYKF</sequence>
<dbReference type="GO" id="GO:0009279">
    <property type="term" value="C:cell outer membrane"/>
    <property type="evidence" value="ECO:0007669"/>
    <property type="project" value="UniProtKB-SubCell"/>
</dbReference>
<dbReference type="Proteomes" id="UP000253420">
    <property type="component" value="Unassembled WGS sequence"/>
</dbReference>
<evidence type="ECO:0000259" key="7">
    <source>
        <dbReference type="Pfam" id="PF13505"/>
    </source>
</evidence>
<dbReference type="InterPro" id="IPR011250">
    <property type="entry name" value="OMP/PagP_B-barrel"/>
</dbReference>